<evidence type="ECO:0000259" key="8">
    <source>
        <dbReference type="PROSITE" id="PS50928"/>
    </source>
</evidence>
<comment type="caution">
    <text evidence="9">The sequence shown here is derived from an EMBL/GenBank/DDBJ whole genome shotgun (WGS) entry which is preliminary data.</text>
</comment>
<keyword evidence="6 7" id="KW-0472">Membrane</keyword>
<reference evidence="11 12" key="1">
    <citation type="submission" date="2018-06" db="EMBL/GenBank/DDBJ databases">
        <title>Extensive metabolic versatility and redundancy in microbially diverse, dynamic hydrothermal sediments.</title>
        <authorList>
            <person name="Dombrowski N."/>
            <person name="Teske A."/>
            <person name="Baker B.J."/>
        </authorList>
    </citation>
    <scope>NUCLEOTIDE SEQUENCE [LARGE SCALE GENOMIC DNA]</scope>
    <source>
        <strain evidence="10">B34_G17</strain>
        <strain evidence="9">B66_G16</strain>
    </source>
</reference>
<dbReference type="GO" id="GO:0005886">
    <property type="term" value="C:plasma membrane"/>
    <property type="evidence" value="ECO:0007669"/>
    <property type="project" value="UniProtKB-SubCell"/>
</dbReference>
<dbReference type="EMBL" id="QMQV01000070">
    <property type="protein sequence ID" value="RLE48524.1"/>
    <property type="molecule type" value="Genomic_DNA"/>
</dbReference>
<dbReference type="InterPro" id="IPR000515">
    <property type="entry name" value="MetI-like"/>
</dbReference>
<feature type="transmembrane region" description="Helical" evidence="7">
    <location>
        <begin position="220"/>
        <end position="238"/>
    </location>
</feature>
<keyword evidence="5 7" id="KW-1133">Transmembrane helix</keyword>
<dbReference type="GO" id="GO:0055085">
    <property type="term" value="P:transmembrane transport"/>
    <property type="evidence" value="ECO:0007669"/>
    <property type="project" value="InterPro"/>
</dbReference>
<feature type="transmembrane region" description="Helical" evidence="7">
    <location>
        <begin position="12"/>
        <end position="30"/>
    </location>
</feature>
<feature type="transmembrane region" description="Helical" evidence="7">
    <location>
        <begin position="100"/>
        <end position="120"/>
    </location>
</feature>
<dbReference type="PANTHER" id="PTHR30151">
    <property type="entry name" value="ALKANE SULFONATE ABC TRANSPORTER-RELATED, MEMBRANE SUBUNIT"/>
    <property type="match status" value="1"/>
</dbReference>
<gene>
    <name evidence="9" type="ORF">DRJ31_07070</name>
    <name evidence="10" type="ORF">DRJ33_03065</name>
</gene>
<evidence type="ECO:0000256" key="7">
    <source>
        <dbReference type="RuleBase" id="RU363032"/>
    </source>
</evidence>
<organism evidence="9 12">
    <name type="scientific">Thermoproteota archaeon</name>
    <dbReference type="NCBI Taxonomy" id="2056631"/>
    <lineage>
        <taxon>Archaea</taxon>
        <taxon>Thermoproteota</taxon>
    </lineage>
</organism>
<dbReference type="PROSITE" id="PS50928">
    <property type="entry name" value="ABC_TM1"/>
    <property type="match status" value="1"/>
</dbReference>
<keyword evidence="3" id="KW-1003">Cell membrane</keyword>
<evidence type="ECO:0000256" key="3">
    <source>
        <dbReference type="ARBA" id="ARBA00022475"/>
    </source>
</evidence>
<dbReference type="AlphaFoldDB" id="A0A497EM88"/>
<evidence type="ECO:0000313" key="12">
    <source>
        <dbReference type="Proteomes" id="UP000278475"/>
    </source>
</evidence>
<proteinExistence type="inferred from homology"/>
<evidence type="ECO:0000313" key="9">
    <source>
        <dbReference type="EMBL" id="RLE48524.1"/>
    </source>
</evidence>
<comment type="similarity">
    <text evidence="7">Belongs to the binding-protein-dependent transport system permease family.</text>
</comment>
<evidence type="ECO:0000313" key="11">
    <source>
        <dbReference type="Proteomes" id="UP000272051"/>
    </source>
</evidence>
<comment type="subcellular location">
    <subcellularLocation>
        <location evidence="1 7">Cell membrane</location>
        <topology evidence="1 7">Multi-pass membrane protein</topology>
    </subcellularLocation>
</comment>
<dbReference type="EMBL" id="QMQX01000040">
    <property type="protein sequence ID" value="RLE52696.1"/>
    <property type="molecule type" value="Genomic_DNA"/>
</dbReference>
<dbReference type="Gene3D" id="1.10.3720.10">
    <property type="entry name" value="MetI-like"/>
    <property type="match status" value="1"/>
</dbReference>
<dbReference type="CDD" id="cd06261">
    <property type="entry name" value="TM_PBP2"/>
    <property type="match status" value="1"/>
</dbReference>
<feature type="transmembrane region" description="Helical" evidence="7">
    <location>
        <begin position="42"/>
        <end position="60"/>
    </location>
</feature>
<feature type="transmembrane region" description="Helical" evidence="7">
    <location>
        <begin position="66"/>
        <end position="88"/>
    </location>
</feature>
<accession>A0A497EM88</accession>
<evidence type="ECO:0000313" key="10">
    <source>
        <dbReference type="EMBL" id="RLE52696.1"/>
    </source>
</evidence>
<keyword evidence="4 7" id="KW-0812">Transmembrane</keyword>
<dbReference type="Pfam" id="PF00528">
    <property type="entry name" value="BPD_transp_1"/>
    <property type="match status" value="1"/>
</dbReference>
<evidence type="ECO:0000256" key="5">
    <source>
        <dbReference type="ARBA" id="ARBA00022989"/>
    </source>
</evidence>
<feature type="transmembrane region" description="Helical" evidence="7">
    <location>
        <begin position="188"/>
        <end position="208"/>
    </location>
</feature>
<dbReference type="SUPFAM" id="SSF161098">
    <property type="entry name" value="MetI-like"/>
    <property type="match status" value="1"/>
</dbReference>
<dbReference type="InterPro" id="IPR035906">
    <property type="entry name" value="MetI-like_sf"/>
</dbReference>
<protein>
    <submittedName>
        <fullName evidence="9">ABC transporter permease</fullName>
    </submittedName>
</protein>
<evidence type="ECO:0000256" key="2">
    <source>
        <dbReference type="ARBA" id="ARBA00022448"/>
    </source>
</evidence>
<dbReference type="Proteomes" id="UP000272051">
    <property type="component" value="Unassembled WGS sequence"/>
</dbReference>
<evidence type="ECO:0000256" key="6">
    <source>
        <dbReference type="ARBA" id="ARBA00023136"/>
    </source>
</evidence>
<feature type="domain" description="ABC transmembrane type-1" evidence="8">
    <location>
        <begin position="59"/>
        <end position="238"/>
    </location>
</feature>
<name>A0A497EM88_9CREN</name>
<dbReference type="PANTHER" id="PTHR30151:SF0">
    <property type="entry name" value="ABC TRANSPORTER PERMEASE PROTEIN MJ0413-RELATED"/>
    <property type="match status" value="1"/>
</dbReference>
<evidence type="ECO:0000256" key="1">
    <source>
        <dbReference type="ARBA" id="ARBA00004651"/>
    </source>
</evidence>
<dbReference type="Proteomes" id="UP000278475">
    <property type="component" value="Unassembled WGS sequence"/>
</dbReference>
<keyword evidence="2 7" id="KW-0813">Transport</keyword>
<evidence type="ECO:0000256" key="4">
    <source>
        <dbReference type="ARBA" id="ARBA00022692"/>
    </source>
</evidence>
<sequence length="256" mass="28202">MAKELSRLVMGSLSITSFLVIWEGVVRLRLLPTYALPAPTDVLRALYIHVSSGVLLTATYHSLVHLTLGFAAATLIAIPLGMLSGWFRRVELSIDPIIELFRPIPPIAWIPFALLFFATFLEASVFIIFIGGFFPIFTNTYFGFKNVPKSLVEVAASMGARQHDLLLKVAFGAALPSILTGLRVGLGVAWMCVVAAEMFGAPGLGYMIMEMRYLHDIAAVAAYMLVIGVLGFAFERLIRFAESKLLKWRKGFTLEV</sequence>